<dbReference type="AlphaFoldDB" id="A0AA86MKD3"/>
<gene>
    <name evidence="1" type="ORF">CNEO_40070</name>
</gene>
<dbReference type="Pfam" id="PF15933">
    <property type="entry name" value="RnlB_antitoxin"/>
    <property type="match status" value="1"/>
</dbReference>
<reference evidence="1" key="1">
    <citation type="submission" date="2021-10" db="EMBL/GenBank/DDBJ databases">
        <authorList>
            <person name="Mesa V."/>
        </authorList>
    </citation>
    <scope>NUCLEOTIDE SEQUENCE</scope>
    <source>
        <strain evidence="1">CC3_PB</strain>
    </source>
</reference>
<evidence type="ECO:0000313" key="2">
    <source>
        <dbReference type="Proteomes" id="UP000789738"/>
    </source>
</evidence>
<dbReference type="InterPro" id="IPR031834">
    <property type="entry name" value="RnlB/LsoB_antitoxin"/>
</dbReference>
<name>A0AA86MKD3_9CLOT</name>
<comment type="caution">
    <text evidence="1">The sequence shown here is derived from an EMBL/GenBank/DDBJ whole genome shotgun (WGS) entry which is preliminary data.</text>
</comment>
<dbReference type="RefSeq" id="WP_317076532.1">
    <property type="nucleotide sequence ID" value="NZ_CAKJVE010000004.1"/>
</dbReference>
<dbReference type="Proteomes" id="UP000789738">
    <property type="component" value="Unassembled WGS sequence"/>
</dbReference>
<accession>A0AA86MKD3</accession>
<evidence type="ECO:0000313" key="1">
    <source>
        <dbReference type="EMBL" id="CAG9702608.1"/>
    </source>
</evidence>
<dbReference type="EMBL" id="CAKJVE010000004">
    <property type="protein sequence ID" value="CAG9702608.1"/>
    <property type="molecule type" value="Genomic_DNA"/>
</dbReference>
<protein>
    <submittedName>
        <fullName evidence="1">Uncharacterized protein</fullName>
    </submittedName>
</protein>
<organism evidence="1 2">
    <name type="scientific">Clostridium neonatale</name>
    <dbReference type="NCBI Taxonomy" id="137838"/>
    <lineage>
        <taxon>Bacteria</taxon>
        <taxon>Bacillati</taxon>
        <taxon>Bacillota</taxon>
        <taxon>Clostridia</taxon>
        <taxon>Eubacteriales</taxon>
        <taxon>Clostridiaceae</taxon>
        <taxon>Clostridium</taxon>
    </lineage>
</organism>
<proteinExistence type="predicted"/>
<sequence>MENFMIKEINNKSEYIILSTSYISPLDELFDLEQELKMLNFKGEIIFDLLLCNGLNENRFLRGFFDGKYIDISNITIMSNVQDYIKKISKEFYINNSKLIDYSVLPDSHKYIIKNGLV</sequence>